<keyword evidence="3" id="KW-1185">Reference proteome</keyword>
<keyword evidence="1" id="KW-1133">Transmembrane helix</keyword>
<keyword evidence="1" id="KW-0472">Membrane</keyword>
<protein>
    <submittedName>
        <fullName evidence="2">Uncharacterized protein</fullName>
    </submittedName>
</protein>
<sequence>MYKKKITKKATTPFNWKKWLYIIIGIILFFPLARFIIRQYNKFKGLETEIDAENQENQNNVNYIQNQNPVIAQNKADKITTRKDVQSAAKQLAHDLGTKYSDKNSWWSWLDPRGWTENDKKVADTLLYQRYNFHHLKRLYNEVYTNNRVLTDDIFSLLDEAELKRVQAKLTLN</sequence>
<dbReference type="RefSeq" id="WP_341683313.1">
    <property type="nucleotide sequence ID" value="NZ_JBBYHT010000004.1"/>
</dbReference>
<organism evidence="2 3">
    <name type="scientific">Flavobacterium helocola</name>
    <dbReference type="NCBI Taxonomy" id="3139139"/>
    <lineage>
        <taxon>Bacteria</taxon>
        <taxon>Pseudomonadati</taxon>
        <taxon>Bacteroidota</taxon>
        <taxon>Flavobacteriia</taxon>
        <taxon>Flavobacteriales</taxon>
        <taxon>Flavobacteriaceae</taxon>
        <taxon>Flavobacterium</taxon>
    </lineage>
</organism>
<name>A0ABU9I8G3_9FLAO</name>
<keyword evidence="1" id="KW-0812">Transmembrane</keyword>
<comment type="caution">
    <text evidence="2">The sequence shown here is derived from an EMBL/GenBank/DDBJ whole genome shotgun (WGS) entry which is preliminary data.</text>
</comment>
<accession>A0ABU9I8G3</accession>
<reference evidence="2 3" key="1">
    <citation type="submission" date="2024-04" db="EMBL/GenBank/DDBJ databases">
        <title>Flavobacterium sp. DGU41 16S ribosomal RNA gene Genome sequencing and assembly.</title>
        <authorList>
            <person name="Park S."/>
        </authorList>
    </citation>
    <scope>NUCLEOTIDE SEQUENCE [LARGE SCALE GENOMIC DNA]</scope>
    <source>
        <strain evidence="2 3">DGU41</strain>
    </source>
</reference>
<evidence type="ECO:0000313" key="2">
    <source>
        <dbReference type="EMBL" id="MEL1248427.1"/>
    </source>
</evidence>
<feature type="transmembrane region" description="Helical" evidence="1">
    <location>
        <begin position="19"/>
        <end position="37"/>
    </location>
</feature>
<proteinExistence type="predicted"/>
<evidence type="ECO:0000313" key="3">
    <source>
        <dbReference type="Proteomes" id="UP001393056"/>
    </source>
</evidence>
<dbReference type="EMBL" id="JBBYHT010000004">
    <property type="protein sequence ID" value="MEL1248427.1"/>
    <property type="molecule type" value="Genomic_DNA"/>
</dbReference>
<evidence type="ECO:0000256" key="1">
    <source>
        <dbReference type="SAM" id="Phobius"/>
    </source>
</evidence>
<gene>
    <name evidence="2" type="ORF">AAEO58_10265</name>
</gene>
<dbReference type="Proteomes" id="UP001393056">
    <property type="component" value="Unassembled WGS sequence"/>
</dbReference>